<protein>
    <submittedName>
        <fullName evidence="1">Uncharacterized protein</fullName>
    </submittedName>
</protein>
<organism evidence="1 2">
    <name type="scientific">Ancylostoma duodenale</name>
    <dbReference type="NCBI Taxonomy" id="51022"/>
    <lineage>
        <taxon>Eukaryota</taxon>
        <taxon>Metazoa</taxon>
        <taxon>Ecdysozoa</taxon>
        <taxon>Nematoda</taxon>
        <taxon>Chromadorea</taxon>
        <taxon>Rhabditida</taxon>
        <taxon>Rhabditina</taxon>
        <taxon>Rhabditomorpha</taxon>
        <taxon>Strongyloidea</taxon>
        <taxon>Ancylostomatidae</taxon>
        <taxon>Ancylostomatinae</taxon>
        <taxon>Ancylostoma</taxon>
    </lineage>
</organism>
<gene>
    <name evidence="1" type="ORF">ANCDUO_13491</name>
</gene>
<evidence type="ECO:0000313" key="2">
    <source>
        <dbReference type="Proteomes" id="UP000054047"/>
    </source>
</evidence>
<dbReference type="AlphaFoldDB" id="A0A0C2CIT7"/>
<evidence type="ECO:0000313" key="1">
    <source>
        <dbReference type="EMBL" id="KIH56328.1"/>
    </source>
</evidence>
<name>A0A0C2CIT7_9BILA</name>
<accession>A0A0C2CIT7</accession>
<keyword evidence="2" id="KW-1185">Reference proteome</keyword>
<reference evidence="1 2" key="1">
    <citation type="submission" date="2013-12" db="EMBL/GenBank/DDBJ databases">
        <title>Draft genome of the parsitic nematode Ancylostoma duodenale.</title>
        <authorList>
            <person name="Mitreva M."/>
        </authorList>
    </citation>
    <scope>NUCLEOTIDE SEQUENCE [LARGE SCALE GENOMIC DNA]</scope>
    <source>
        <strain evidence="1 2">Zhejiang</strain>
    </source>
</reference>
<dbReference type="EMBL" id="KN735909">
    <property type="protein sequence ID" value="KIH56328.1"/>
    <property type="molecule type" value="Genomic_DNA"/>
</dbReference>
<proteinExistence type="predicted"/>
<dbReference type="Proteomes" id="UP000054047">
    <property type="component" value="Unassembled WGS sequence"/>
</dbReference>
<sequence>MITEGENGVTRFVYHVESCCKATFLERNPWLGDHSQDICHKCPKQRTFRKSSMNNNNLIKEENGLSRV</sequence>